<proteinExistence type="predicted"/>
<keyword evidence="1" id="KW-0479">Metal-binding</keyword>
<evidence type="ECO:0000313" key="4">
    <source>
        <dbReference type="EMBL" id="KAL3693779.1"/>
    </source>
</evidence>
<evidence type="ECO:0000259" key="3">
    <source>
        <dbReference type="PROSITE" id="PS51083"/>
    </source>
</evidence>
<keyword evidence="5" id="KW-1185">Reference proteome</keyword>
<dbReference type="Pfam" id="PF04438">
    <property type="entry name" value="zf-HIT"/>
    <property type="match status" value="1"/>
</dbReference>
<dbReference type="CDD" id="cd23024">
    <property type="entry name" value="zf-HIT_ZNHIT2-3"/>
    <property type="match status" value="1"/>
</dbReference>
<dbReference type="EMBL" id="JBJQOH010000003">
    <property type="protein sequence ID" value="KAL3693779.1"/>
    <property type="molecule type" value="Genomic_DNA"/>
</dbReference>
<dbReference type="InterPro" id="IPR039646">
    <property type="entry name" value="ZNHIT2"/>
</dbReference>
<gene>
    <name evidence="4" type="ORF">R1sor_007430</name>
</gene>
<name>A0ABD3HTV6_9MARC</name>
<dbReference type="Proteomes" id="UP001633002">
    <property type="component" value="Unassembled WGS sequence"/>
</dbReference>
<dbReference type="PANTHER" id="PTHR15555">
    <property type="entry name" value="ZINC FINGER HIT DOMAIN CONTAINING PROTEIN 2 PROTEIN FON -RELATED"/>
    <property type="match status" value="1"/>
</dbReference>
<dbReference type="PANTHER" id="PTHR15555:SF0">
    <property type="entry name" value="ZINC FINGER HIT DOMAIN-CONTAINING PROTEIN 2"/>
    <property type="match status" value="1"/>
</dbReference>
<feature type="domain" description="HIT-type" evidence="3">
    <location>
        <begin position="19"/>
        <end position="51"/>
    </location>
</feature>
<comment type="caution">
    <text evidence="4">The sequence shown here is derived from an EMBL/GenBank/DDBJ whole genome shotgun (WGS) entry which is preliminary data.</text>
</comment>
<sequence>MEVSAPNTFRGGSESRVICKVCQKQFSKYTCPRCNLRYCSLACYKGHSLRCTESFMRDNVIEEMRDIQATDETKEKTLEMLRRIHFDEAGRSIFEDESFARDEDHEPLDNDDVDVEGSIFSERTIQRVMEGQVPTLEELTDTERKHFMRYLATGEGSRLIQPWNPWWLNPLAKTVSVSKQGSSLIQSLDSSPAITASGSETGENDELVEVSSSEVPAPPSKPLPAVRELTQKEPSPLLAVHLAEVLYAYCFTLRYYNGDWRSDPVEAASVFLSVSHVVGQAALPESVSEAFYEALQTVCSPVFKDAGGISLGLALFDDCVAVLRLGRPCIICALADLHSLLQYAKQELGSEIGPREQSGRAGIQSSRLSSSSGKSKTPKKLVVGQGNRRKELRKIEGGVRKVFFLMCWANEQVDEVFSSLAALVETEKARTAETLGPAKKTVLEGFTEPKDTKSRLVLEEVA</sequence>
<evidence type="ECO:0000256" key="1">
    <source>
        <dbReference type="PROSITE-ProRule" id="PRU00453"/>
    </source>
</evidence>
<feature type="region of interest" description="Disordered" evidence="2">
    <location>
        <begin position="192"/>
        <end position="220"/>
    </location>
</feature>
<evidence type="ECO:0000256" key="2">
    <source>
        <dbReference type="SAM" id="MobiDB-lite"/>
    </source>
</evidence>
<feature type="compositionally biased region" description="Polar residues" evidence="2">
    <location>
        <begin position="192"/>
        <end position="201"/>
    </location>
</feature>
<dbReference type="AlphaFoldDB" id="A0ABD3HTV6"/>
<keyword evidence="1" id="KW-0862">Zinc</keyword>
<dbReference type="InterPro" id="IPR007529">
    <property type="entry name" value="Znf_HIT"/>
</dbReference>
<reference evidence="4 5" key="1">
    <citation type="submission" date="2024-09" db="EMBL/GenBank/DDBJ databases">
        <title>Chromosome-scale assembly of Riccia sorocarpa.</title>
        <authorList>
            <person name="Paukszto L."/>
        </authorList>
    </citation>
    <scope>NUCLEOTIDE SEQUENCE [LARGE SCALE GENOMIC DNA]</scope>
    <source>
        <strain evidence="4">LP-2024</strain>
        <tissue evidence="4">Aerial parts of the thallus</tissue>
    </source>
</reference>
<protein>
    <recommendedName>
        <fullName evidence="3">HIT-type domain-containing protein</fullName>
    </recommendedName>
</protein>
<feature type="region of interest" description="Disordered" evidence="2">
    <location>
        <begin position="352"/>
        <end position="385"/>
    </location>
</feature>
<feature type="compositionally biased region" description="Low complexity" evidence="2">
    <location>
        <begin position="365"/>
        <end position="375"/>
    </location>
</feature>
<dbReference type="PROSITE" id="PS51083">
    <property type="entry name" value="ZF_HIT"/>
    <property type="match status" value="1"/>
</dbReference>
<evidence type="ECO:0000313" key="5">
    <source>
        <dbReference type="Proteomes" id="UP001633002"/>
    </source>
</evidence>
<organism evidence="4 5">
    <name type="scientific">Riccia sorocarpa</name>
    <dbReference type="NCBI Taxonomy" id="122646"/>
    <lineage>
        <taxon>Eukaryota</taxon>
        <taxon>Viridiplantae</taxon>
        <taxon>Streptophyta</taxon>
        <taxon>Embryophyta</taxon>
        <taxon>Marchantiophyta</taxon>
        <taxon>Marchantiopsida</taxon>
        <taxon>Marchantiidae</taxon>
        <taxon>Marchantiales</taxon>
        <taxon>Ricciaceae</taxon>
        <taxon>Riccia</taxon>
    </lineage>
</organism>
<dbReference type="GO" id="GO:0008270">
    <property type="term" value="F:zinc ion binding"/>
    <property type="evidence" value="ECO:0007669"/>
    <property type="project" value="UniProtKB-UniRule"/>
</dbReference>
<accession>A0ABD3HTV6</accession>
<keyword evidence="1" id="KW-0863">Zinc-finger</keyword>
<dbReference type="SUPFAM" id="SSF144232">
    <property type="entry name" value="HIT/MYND zinc finger-like"/>
    <property type="match status" value="1"/>
</dbReference>
<dbReference type="Gene3D" id="3.30.60.190">
    <property type="match status" value="1"/>
</dbReference>